<name>A0A507BJK5_9PEZI</name>
<dbReference type="GeneID" id="41978715"/>
<dbReference type="OrthoDB" id="3634414at2759"/>
<comment type="caution">
    <text evidence="2">The sequence shown here is derived from an EMBL/GenBank/DDBJ whole genome shotgun (WGS) entry which is preliminary data.</text>
</comment>
<evidence type="ECO:0000313" key="2">
    <source>
        <dbReference type="EMBL" id="TPX19024.1"/>
    </source>
</evidence>
<keyword evidence="3" id="KW-1185">Reference proteome</keyword>
<dbReference type="Pfam" id="PF19535">
    <property type="entry name" value="DUF6060"/>
    <property type="match status" value="1"/>
</dbReference>
<accession>A0A507BJK5</accession>
<dbReference type="InterPro" id="IPR045702">
    <property type="entry name" value="DUF6060"/>
</dbReference>
<organism evidence="2 3">
    <name type="scientific">Thyridium curvatum</name>
    <dbReference type="NCBI Taxonomy" id="1093900"/>
    <lineage>
        <taxon>Eukaryota</taxon>
        <taxon>Fungi</taxon>
        <taxon>Dikarya</taxon>
        <taxon>Ascomycota</taxon>
        <taxon>Pezizomycotina</taxon>
        <taxon>Sordariomycetes</taxon>
        <taxon>Sordariomycetidae</taxon>
        <taxon>Thyridiales</taxon>
        <taxon>Thyridiaceae</taxon>
        <taxon>Thyridium</taxon>
    </lineage>
</organism>
<protein>
    <submittedName>
        <fullName evidence="2">Uncharacterized protein</fullName>
    </submittedName>
</protein>
<evidence type="ECO:0000256" key="1">
    <source>
        <dbReference type="SAM" id="SignalP"/>
    </source>
</evidence>
<dbReference type="InParanoid" id="A0A507BJK5"/>
<reference evidence="2 3" key="1">
    <citation type="submission" date="2019-06" db="EMBL/GenBank/DDBJ databases">
        <title>Draft genome sequence of the filamentous fungus Phialemoniopsis curvata isolated from diesel fuel.</title>
        <authorList>
            <person name="Varaljay V.A."/>
            <person name="Lyon W.J."/>
            <person name="Crouch A.L."/>
            <person name="Drake C.E."/>
            <person name="Hollomon J.M."/>
            <person name="Nadeau L.J."/>
            <person name="Nunn H.S."/>
            <person name="Stevenson B.S."/>
            <person name="Bojanowski C.L."/>
            <person name="Crookes-Goodson W.J."/>
        </authorList>
    </citation>
    <scope>NUCLEOTIDE SEQUENCE [LARGE SCALE GENOMIC DNA]</scope>
    <source>
        <strain evidence="2 3">D216</strain>
    </source>
</reference>
<gene>
    <name evidence="2" type="ORF">E0L32_011268</name>
</gene>
<dbReference type="RefSeq" id="XP_031000735.1">
    <property type="nucleotide sequence ID" value="XM_031133978.1"/>
</dbReference>
<dbReference type="AlphaFoldDB" id="A0A507BJK5"/>
<feature type="signal peptide" evidence="1">
    <location>
        <begin position="1"/>
        <end position="20"/>
    </location>
</feature>
<proteinExistence type="predicted"/>
<feature type="chain" id="PRO_5021412743" evidence="1">
    <location>
        <begin position="21"/>
        <end position="327"/>
    </location>
</feature>
<evidence type="ECO:0000313" key="3">
    <source>
        <dbReference type="Proteomes" id="UP000319257"/>
    </source>
</evidence>
<sequence length="327" mass="34895">MPSFTSTAAMAALVLQTVSAATDTFNFCTESKCSKCPVQLGSRGTGFPKCVVYQSKNIFPGQGFSGSKGGGHKVYLDVAQPDKDCQIIVRSPADTTKLACGTFKASFSHAACAMMDLDKTFMVQYCCGKKCVDAGIGDDDGDNSKLRYVRALDARGAGGLYLHDANGTVIEPDEVADIPTAVPRAIEERKKKGKCDGDWKQTDHYTRPANNVQIVLDEATGPGQVKIETTRSQSWTQSSGMNLGVADILSLGASITQEETEEKSDNTGYTFNLEEGQSGSIGFTSTLKCTVGSGTCSGKTVKGEICWPIYNKKTKHLKGTTSVITHD</sequence>
<dbReference type="Proteomes" id="UP000319257">
    <property type="component" value="Unassembled WGS sequence"/>
</dbReference>
<dbReference type="EMBL" id="SKBQ01000102">
    <property type="protein sequence ID" value="TPX19024.1"/>
    <property type="molecule type" value="Genomic_DNA"/>
</dbReference>
<keyword evidence="1" id="KW-0732">Signal</keyword>